<dbReference type="Gene3D" id="2.60.120.560">
    <property type="entry name" value="Exo-inulinase, domain 1"/>
    <property type="match status" value="1"/>
</dbReference>
<dbReference type="CDD" id="cd18622">
    <property type="entry name" value="GH32_Inu-like"/>
    <property type="match status" value="1"/>
</dbReference>
<comment type="similarity">
    <text evidence="1 4">Belongs to the glycosyl hydrolase 32 family.</text>
</comment>
<evidence type="ECO:0000256" key="3">
    <source>
        <dbReference type="ARBA" id="ARBA00023295"/>
    </source>
</evidence>
<evidence type="ECO:0000313" key="8">
    <source>
        <dbReference type="Proteomes" id="UP001257914"/>
    </source>
</evidence>
<accession>A0ABU3R3Q8</accession>
<proteinExistence type="inferred from homology"/>
<dbReference type="SUPFAM" id="SSF75005">
    <property type="entry name" value="Arabinanase/levansucrase/invertase"/>
    <property type="match status" value="1"/>
</dbReference>
<dbReference type="RefSeq" id="WP_315947933.1">
    <property type="nucleotide sequence ID" value="NZ_JAWCUA010000010.1"/>
</dbReference>
<dbReference type="InterPro" id="IPR013148">
    <property type="entry name" value="Glyco_hydro_32_N"/>
</dbReference>
<dbReference type="Pfam" id="PF00251">
    <property type="entry name" value="Glyco_hydro_32N"/>
    <property type="match status" value="1"/>
</dbReference>
<dbReference type="GO" id="GO:0016787">
    <property type="term" value="F:hydrolase activity"/>
    <property type="evidence" value="ECO:0007669"/>
    <property type="project" value="UniProtKB-KW"/>
</dbReference>
<evidence type="ECO:0000259" key="6">
    <source>
        <dbReference type="Pfam" id="PF08244"/>
    </source>
</evidence>
<organism evidence="7 8">
    <name type="scientific">Psychrosphaera aquimarina</name>
    <dbReference type="NCBI Taxonomy" id="2044854"/>
    <lineage>
        <taxon>Bacteria</taxon>
        <taxon>Pseudomonadati</taxon>
        <taxon>Pseudomonadota</taxon>
        <taxon>Gammaproteobacteria</taxon>
        <taxon>Alteromonadales</taxon>
        <taxon>Pseudoalteromonadaceae</taxon>
        <taxon>Psychrosphaera</taxon>
    </lineage>
</organism>
<keyword evidence="2 4" id="KW-0378">Hydrolase</keyword>
<evidence type="ECO:0000259" key="5">
    <source>
        <dbReference type="Pfam" id="PF00251"/>
    </source>
</evidence>
<feature type="domain" description="Glycosyl hydrolase family 32 N-terminal" evidence="5">
    <location>
        <begin position="17"/>
        <end position="319"/>
    </location>
</feature>
<evidence type="ECO:0000256" key="1">
    <source>
        <dbReference type="ARBA" id="ARBA00009902"/>
    </source>
</evidence>
<sequence length="469" mass="52781">MKHNNFTESAQWRPSIHFSPEKNWINDPNGMVYFEGVYHLFYQYNPDGDRHANMHWGHATSTNLVNWQHHEIGIYADPDGLGYIFSGGAVVDIDNTSGLGNGKQPPLVATFTHHSEDEVQVQSLAYSQDGGFTWQEYANNPVLPNLGIKDFRDPKVIWDEINKQWVMALAAGQEIQFFVSNNLINWQLVSAFGEGVGAHGGVWECPDLFPLTTPSGQTKWVLLVSINPGGPNKGSATQYFIGDFDGQQFTSEQTETLWLDYGPDNYAGVTWDGLQTVNNKRIFIAWMSNWTYANEVPTHPWRGAMTLPRELTLVETTNGLALANMPSNEILKLRSEFNIKKEDKFVVPEDCAYEVVWTFDRSSGNNSLTLANSENERLVITYDVNTNMLLLDRRQSGWTDHGFAQVAKAPLKSMEPSNITVSIFIDKSSAEVFCENGLTTLTSTIFPSRPYRDLTTSRNSVVKCFKLLP</sequence>
<feature type="domain" description="Glycosyl hydrolase family 32 C-terminal" evidence="6">
    <location>
        <begin position="349"/>
        <end position="458"/>
    </location>
</feature>
<reference evidence="7 8" key="1">
    <citation type="submission" date="2023-10" db="EMBL/GenBank/DDBJ databases">
        <title>Psychrosphaera aquimaarina strain SW33 isolated from seawater.</title>
        <authorList>
            <person name="Bayburt H."/>
            <person name="Kim J.M."/>
            <person name="Choi B.J."/>
            <person name="Jeon C.O."/>
        </authorList>
    </citation>
    <scope>NUCLEOTIDE SEQUENCE [LARGE SCALE GENOMIC DNA]</scope>
    <source>
        <strain evidence="7 8">KCTC 52743</strain>
    </source>
</reference>
<dbReference type="SMART" id="SM00640">
    <property type="entry name" value="Glyco_32"/>
    <property type="match status" value="1"/>
</dbReference>
<dbReference type="InterPro" id="IPR023296">
    <property type="entry name" value="Glyco_hydro_beta-prop_sf"/>
</dbReference>
<dbReference type="InterPro" id="IPR013189">
    <property type="entry name" value="Glyco_hydro_32_C"/>
</dbReference>
<keyword evidence="3 4" id="KW-0326">Glycosidase</keyword>
<keyword evidence="8" id="KW-1185">Reference proteome</keyword>
<dbReference type="Proteomes" id="UP001257914">
    <property type="component" value="Unassembled WGS sequence"/>
</dbReference>
<name>A0ABU3R3Q8_9GAMM</name>
<dbReference type="PANTHER" id="PTHR42800:SF1">
    <property type="entry name" value="EXOINULINASE INUD (AFU_ORTHOLOGUE AFUA_5G00480)"/>
    <property type="match status" value="1"/>
</dbReference>
<protein>
    <submittedName>
        <fullName evidence="7">Glycoside hydrolase family 32 protein</fullName>
    </submittedName>
</protein>
<dbReference type="Gene3D" id="2.115.10.20">
    <property type="entry name" value="Glycosyl hydrolase domain, family 43"/>
    <property type="match status" value="1"/>
</dbReference>
<gene>
    <name evidence="7" type="ORF">RT723_15220</name>
</gene>
<dbReference type="InterPro" id="IPR013320">
    <property type="entry name" value="ConA-like_dom_sf"/>
</dbReference>
<dbReference type="Pfam" id="PF08244">
    <property type="entry name" value="Glyco_hydro_32C"/>
    <property type="match status" value="1"/>
</dbReference>
<dbReference type="SUPFAM" id="SSF49899">
    <property type="entry name" value="Concanavalin A-like lectins/glucanases"/>
    <property type="match status" value="1"/>
</dbReference>
<dbReference type="PROSITE" id="PS00609">
    <property type="entry name" value="GLYCOSYL_HYDROL_F32"/>
    <property type="match status" value="1"/>
</dbReference>
<evidence type="ECO:0000256" key="4">
    <source>
        <dbReference type="RuleBase" id="RU362110"/>
    </source>
</evidence>
<evidence type="ECO:0000256" key="2">
    <source>
        <dbReference type="ARBA" id="ARBA00022801"/>
    </source>
</evidence>
<dbReference type="InterPro" id="IPR018053">
    <property type="entry name" value="Glyco_hydro_32_AS"/>
</dbReference>
<evidence type="ECO:0000313" key="7">
    <source>
        <dbReference type="EMBL" id="MDU0114316.1"/>
    </source>
</evidence>
<comment type="caution">
    <text evidence="7">The sequence shown here is derived from an EMBL/GenBank/DDBJ whole genome shotgun (WGS) entry which is preliminary data.</text>
</comment>
<dbReference type="InterPro" id="IPR001362">
    <property type="entry name" value="Glyco_hydro_32"/>
</dbReference>
<dbReference type="EMBL" id="JAWCUA010000010">
    <property type="protein sequence ID" value="MDU0114316.1"/>
    <property type="molecule type" value="Genomic_DNA"/>
</dbReference>
<dbReference type="PANTHER" id="PTHR42800">
    <property type="entry name" value="EXOINULINASE INUD (AFU_ORTHOLOGUE AFUA_5G00480)"/>
    <property type="match status" value="1"/>
</dbReference>